<feature type="repeat" description="ANK" evidence="3">
    <location>
        <begin position="376"/>
        <end position="408"/>
    </location>
</feature>
<dbReference type="GO" id="GO:0019706">
    <property type="term" value="F:protein-cysteine S-palmitoyltransferase activity"/>
    <property type="evidence" value="ECO:0007669"/>
    <property type="project" value="UniProtKB-EC"/>
</dbReference>
<accession>A0A4Q4PYF7</accession>
<dbReference type="Pfam" id="PF00023">
    <property type="entry name" value="Ank"/>
    <property type="match status" value="1"/>
</dbReference>
<feature type="repeat" description="ANK" evidence="3">
    <location>
        <begin position="481"/>
        <end position="513"/>
    </location>
</feature>
<dbReference type="InterPro" id="IPR054471">
    <property type="entry name" value="GPIID_WHD"/>
</dbReference>
<evidence type="ECO:0000313" key="6">
    <source>
        <dbReference type="Proteomes" id="UP000293823"/>
    </source>
</evidence>
<feature type="repeat" description="ANK" evidence="3">
    <location>
        <begin position="409"/>
        <end position="441"/>
    </location>
</feature>
<dbReference type="PANTHER" id="PTHR24161">
    <property type="entry name" value="ANK_REP_REGION DOMAIN-CONTAINING PROTEIN-RELATED"/>
    <property type="match status" value="1"/>
</dbReference>
<dbReference type="Proteomes" id="UP000293823">
    <property type="component" value="Unassembled WGS sequence"/>
</dbReference>
<dbReference type="PRINTS" id="PR01415">
    <property type="entry name" value="ANKYRIN"/>
</dbReference>
<dbReference type="Pfam" id="PF22939">
    <property type="entry name" value="WHD_GPIID"/>
    <property type="match status" value="1"/>
</dbReference>
<dbReference type="PANTHER" id="PTHR24161:SF121">
    <property type="entry name" value="M-PHASE PHOSPHOPROTEIN 8"/>
    <property type="match status" value="1"/>
</dbReference>
<protein>
    <recommendedName>
        <fullName evidence="4">GPI inositol-deacylase winged helix domain-containing protein</fullName>
    </recommendedName>
</protein>
<evidence type="ECO:0000313" key="5">
    <source>
        <dbReference type="EMBL" id="RYO28395.1"/>
    </source>
</evidence>
<feature type="repeat" description="ANK" evidence="3">
    <location>
        <begin position="337"/>
        <end position="369"/>
    </location>
</feature>
<proteinExistence type="predicted"/>
<sequence>MQDLQMTSGINLLVTSRFIPEITEGFKTASMLEIQAHSSDVKKYVSENISRLPGFVRNNTELQESIIVKIVEAVGRMFLLAKLHLDSLVGKRSPKSIRVALDKLATGSRAYDSAYDSAMERIECQVAEQTELAKQALAFLICAKRPLSTLELQEAMGVEVDELELDPENYPTIEDIMASCLGLVTIDEDSKITQLVHNTTQEYLKRTLDRWFPNAEAMIADVCISYLCLNRHADPANLDPTEDSTWYAYAAKNWAHHARRAPSSSKRVVDFLTQEIPLSKSFLYIGYRWQSATFVYKRLSNKEAWTTGLHLAAEFGLEDVTVALLLRGSDTSRRDVYGRTPLIVAAEMGSKATFEQLLKHGSSIETRIDERHDDLAGYTALHVASRNGHTPIVRLLLTAGADVNSQGCDDDTPISSAVSRGQTEVVRVLIDAKADMTLHTTGKMEWDSMTLLGIAIVRGHIDTVQLLITAGVDVNERDKGYRGTALFYAAASHSIDCVRILIEAGADPNLPAGYLEEAPLMTVCYGLRESRKHSIPIIKMLLDARADINYISSNGLTAYEIAKRKKDSHVAEYLLERGADLELGLNGRLEKDVLM</sequence>
<evidence type="ECO:0000256" key="2">
    <source>
        <dbReference type="ARBA" id="ARBA00023043"/>
    </source>
</evidence>
<dbReference type="EMBL" id="PEJP01000087">
    <property type="protein sequence ID" value="RYO28395.1"/>
    <property type="molecule type" value="Genomic_DNA"/>
</dbReference>
<dbReference type="PROSITE" id="PS50297">
    <property type="entry name" value="ANK_REP_REGION"/>
    <property type="match status" value="5"/>
</dbReference>
<evidence type="ECO:0000256" key="3">
    <source>
        <dbReference type="PROSITE-ProRule" id="PRU00023"/>
    </source>
</evidence>
<gene>
    <name evidence="5" type="ORF">AA0113_g12181</name>
</gene>
<dbReference type="SMART" id="SM00248">
    <property type="entry name" value="ANK"/>
    <property type="match status" value="8"/>
</dbReference>
<evidence type="ECO:0000256" key="1">
    <source>
        <dbReference type="ARBA" id="ARBA00022737"/>
    </source>
</evidence>
<name>A0A4Q4PYF7_9PLEO</name>
<dbReference type="PROSITE" id="PS50088">
    <property type="entry name" value="ANK_REPEAT"/>
    <property type="match status" value="7"/>
</dbReference>
<dbReference type="InterPro" id="IPR036770">
    <property type="entry name" value="Ankyrin_rpt-contain_sf"/>
</dbReference>
<evidence type="ECO:0000259" key="4">
    <source>
        <dbReference type="Pfam" id="PF22939"/>
    </source>
</evidence>
<dbReference type="Pfam" id="PF12796">
    <property type="entry name" value="Ank_2"/>
    <property type="match status" value="2"/>
</dbReference>
<dbReference type="Gene3D" id="1.25.40.20">
    <property type="entry name" value="Ankyrin repeat-containing domain"/>
    <property type="match status" value="2"/>
</dbReference>
<feature type="repeat" description="ANK" evidence="3">
    <location>
        <begin position="447"/>
        <end position="479"/>
    </location>
</feature>
<feature type="repeat" description="ANK" evidence="3">
    <location>
        <begin position="304"/>
        <end position="336"/>
    </location>
</feature>
<dbReference type="AlphaFoldDB" id="A0A4Q4PYF7"/>
<comment type="caution">
    <text evidence="5">The sequence shown here is derived from an EMBL/GenBank/DDBJ whole genome shotgun (WGS) entry which is preliminary data.</text>
</comment>
<organism evidence="5 6">
    <name type="scientific">Alternaria arborescens</name>
    <dbReference type="NCBI Taxonomy" id="156630"/>
    <lineage>
        <taxon>Eukaryota</taxon>
        <taxon>Fungi</taxon>
        <taxon>Dikarya</taxon>
        <taxon>Ascomycota</taxon>
        <taxon>Pezizomycotina</taxon>
        <taxon>Dothideomycetes</taxon>
        <taxon>Pleosporomycetidae</taxon>
        <taxon>Pleosporales</taxon>
        <taxon>Pleosporineae</taxon>
        <taxon>Pleosporaceae</taxon>
        <taxon>Alternaria</taxon>
        <taxon>Alternaria sect. Alternaria</taxon>
    </lineage>
</organism>
<keyword evidence="2 3" id="KW-0040">ANK repeat</keyword>
<keyword evidence="6" id="KW-1185">Reference proteome</keyword>
<feature type="repeat" description="ANK" evidence="3">
    <location>
        <begin position="554"/>
        <end position="586"/>
    </location>
</feature>
<dbReference type="InterPro" id="IPR002110">
    <property type="entry name" value="Ankyrin_rpt"/>
</dbReference>
<keyword evidence="1" id="KW-0677">Repeat</keyword>
<dbReference type="SUPFAM" id="SSF48403">
    <property type="entry name" value="Ankyrin repeat"/>
    <property type="match status" value="1"/>
</dbReference>
<feature type="domain" description="GPI inositol-deacylase winged helix" evidence="4">
    <location>
        <begin position="126"/>
        <end position="205"/>
    </location>
</feature>
<dbReference type="OrthoDB" id="195446at2759"/>
<reference evidence="6" key="1">
    <citation type="journal article" date="2019" name="bioRxiv">
        <title>Genomics, evolutionary history and diagnostics of the Alternaria alternata species group including apple and Asian pear pathotypes.</title>
        <authorList>
            <person name="Armitage A.D."/>
            <person name="Cockerton H.M."/>
            <person name="Sreenivasaprasad S."/>
            <person name="Woodhall J.W."/>
            <person name="Lane C.R."/>
            <person name="Harrison R.J."/>
            <person name="Clarkson J.P."/>
        </authorList>
    </citation>
    <scope>NUCLEOTIDE SEQUENCE [LARGE SCALE GENOMIC DNA]</scope>
    <source>
        <strain evidence="6">RGR 97.0016</strain>
    </source>
</reference>